<organism evidence="2 3">
    <name type="scientific">Streptomyces siamensis</name>
    <dbReference type="NCBI Taxonomy" id="1274986"/>
    <lineage>
        <taxon>Bacteria</taxon>
        <taxon>Bacillati</taxon>
        <taxon>Actinomycetota</taxon>
        <taxon>Actinomycetes</taxon>
        <taxon>Kitasatosporales</taxon>
        <taxon>Streptomycetaceae</taxon>
        <taxon>Streptomyces</taxon>
    </lineage>
</organism>
<keyword evidence="3" id="KW-1185">Reference proteome</keyword>
<dbReference type="Proteomes" id="UP001501759">
    <property type="component" value="Unassembled WGS sequence"/>
</dbReference>
<accession>A0ABP9JM68</accession>
<dbReference type="EMBL" id="BAABKB010000042">
    <property type="protein sequence ID" value="GAA5034540.1"/>
    <property type="molecule type" value="Genomic_DNA"/>
</dbReference>
<reference evidence="3" key="1">
    <citation type="journal article" date="2019" name="Int. J. Syst. Evol. Microbiol.">
        <title>The Global Catalogue of Microorganisms (GCM) 10K type strain sequencing project: providing services to taxonomists for standard genome sequencing and annotation.</title>
        <authorList>
            <consortium name="The Broad Institute Genomics Platform"/>
            <consortium name="The Broad Institute Genome Sequencing Center for Infectious Disease"/>
            <person name="Wu L."/>
            <person name="Ma J."/>
        </authorList>
    </citation>
    <scope>NUCLEOTIDE SEQUENCE [LARGE SCALE GENOMIC DNA]</scope>
    <source>
        <strain evidence="3">JCM 18409</strain>
    </source>
</reference>
<gene>
    <name evidence="2" type="ORF">GCM10023335_79270</name>
</gene>
<feature type="region of interest" description="Disordered" evidence="1">
    <location>
        <begin position="1"/>
        <end position="100"/>
    </location>
</feature>
<comment type="caution">
    <text evidence="2">The sequence shown here is derived from an EMBL/GenBank/DDBJ whole genome shotgun (WGS) entry which is preliminary data.</text>
</comment>
<protein>
    <submittedName>
        <fullName evidence="2">Uncharacterized protein</fullName>
    </submittedName>
</protein>
<evidence type="ECO:0000313" key="2">
    <source>
        <dbReference type="EMBL" id="GAA5034540.1"/>
    </source>
</evidence>
<evidence type="ECO:0000256" key="1">
    <source>
        <dbReference type="SAM" id="MobiDB-lite"/>
    </source>
</evidence>
<proteinExistence type="predicted"/>
<name>A0ABP9JM68_9ACTN</name>
<evidence type="ECO:0000313" key="3">
    <source>
        <dbReference type="Proteomes" id="UP001501759"/>
    </source>
</evidence>
<feature type="compositionally biased region" description="Basic and acidic residues" evidence="1">
    <location>
        <begin position="20"/>
        <end position="32"/>
    </location>
</feature>
<sequence length="100" mass="10512">MPRAAATECPGPQRPSAPGRGDRMLRAADPKCSRPQARTHPAAGTVRSRHKWGPTPPTGPDAPARRPGVAGWSTRPASWAGRSPDGRDRMPPTASTSVVT</sequence>